<accession>A0A0Q0U3F0</accession>
<dbReference type="STRING" id="1544413.Clow_01362"/>
<dbReference type="PROSITE" id="PS51480">
    <property type="entry name" value="DHAL"/>
    <property type="match status" value="1"/>
</dbReference>
<evidence type="ECO:0000259" key="1">
    <source>
        <dbReference type="PROSITE" id="PS51480"/>
    </source>
</evidence>
<dbReference type="PANTHER" id="PTHR33434">
    <property type="entry name" value="DEGV DOMAIN-CONTAINING PROTEIN DR_1986-RELATED"/>
    <property type="match status" value="1"/>
</dbReference>
<dbReference type="Pfam" id="PF21645">
    <property type="entry name" value="FakA-like_M"/>
    <property type="match status" value="1"/>
</dbReference>
<organism evidence="2 3">
    <name type="scientific">Corynebacterium lowii</name>
    <dbReference type="NCBI Taxonomy" id="1544413"/>
    <lineage>
        <taxon>Bacteria</taxon>
        <taxon>Bacillati</taxon>
        <taxon>Actinomycetota</taxon>
        <taxon>Actinomycetes</taxon>
        <taxon>Mycobacteriales</taxon>
        <taxon>Corynebacteriaceae</taxon>
        <taxon>Corynebacterium</taxon>
    </lineage>
</organism>
<gene>
    <name evidence="2" type="ORF">Clow_01362</name>
</gene>
<dbReference type="Pfam" id="PF13684">
    <property type="entry name" value="FakA-like_C"/>
    <property type="match status" value="1"/>
</dbReference>
<dbReference type="InterPro" id="IPR033470">
    <property type="entry name" value="FakA-like_C"/>
</dbReference>
<feature type="domain" description="DhaL" evidence="1">
    <location>
        <begin position="1"/>
        <end position="43"/>
    </location>
</feature>
<evidence type="ECO:0000313" key="3">
    <source>
        <dbReference type="Proteomes" id="UP000050488"/>
    </source>
</evidence>
<evidence type="ECO:0000313" key="2">
    <source>
        <dbReference type="EMBL" id="KQB86439.1"/>
    </source>
</evidence>
<reference evidence="2 3" key="1">
    <citation type="submission" date="2015-10" db="EMBL/GenBank/DDBJ databases">
        <title>Corynebacteirum lowii and Corynebacterium oculi species nova, derived from human clinical disease and and emended description of Corynebacterium mastiditis.</title>
        <authorList>
            <person name="Bernard K."/>
            <person name="Pacheco A.L."/>
            <person name="Mcdougall C."/>
            <person name="Burtx T."/>
            <person name="Weibe D."/>
            <person name="Tyler S."/>
            <person name="Olson A.B."/>
            <person name="Cnockaert M."/>
            <person name="Eguchi H."/>
            <person name="Kuwahara T."/>
            <person name="Nakayama-Imaohji H."/>
            <person name="Boudewijins M."/>
            <person name="Van Hoecke F."/>
            <person name="Bernier A.-M."/>
            <person name="Vandamme P."/>
        </authorList>
    </citation>
    <scope>NUCLEOTIDE SEQUENCE [LARGE SCALE GENOMIC DNA]</scope>
    <source>
        <strain evidence="2 3">NML 130206</strain>
    </source>
</reference>
<sequence>MVRAATEAAHRALARTPAQLPALKGSVDAGGQGLVVLLDALRDSLQAPTAEPHLEIMFSYQGDAERLKAAIAPLGTSLVMSPGEDHRSIVHIHSRRSGELIERAFGLGEVSNLRLEALPEHEEEERPGVIAVAPTGSMERLFQEAGAEVIAPGHRPHREAIVLPNGLSDVDSPATVPTKHLVEGIAALAVYNPELPQHEATQVMRETVAAMRTAAVDDPQEIAATCRELLREGGELVTLLLRPDVEVDAAALSEELGVELMAYRADNLATAAEIGVE</sequence>
<dbReference type="GO" id="GO:0006071">
    <property type="term" value="P:glycerol metabolic process"/>
    <property type="evidence" value="ECO:0007669"/>
    <property type="project" value="InterPro"/>
</dbReference>
<comment type="caution">
    <text evidence="2">The sequence shown here is derived from an EMBL/GenBank/DDBJ whole genome shotgun (WGS) entry which is preliminary data.</text>
</comment>
<dbReference type="OrthoDB" id="9760324at2"/>
<name>A0A0Q0U3F0_9CORY</name>
<dbReference type="InterPro" id="IPR050270">
    <property type="entry name" value="DegV_domain_contain"/>
</dbReference>
<dbReference type="EMBL" id="LKEV01000003">
    <property type="protein sequence ID" value="KQB86439.1"/>
    <property type="molecule type" value="Genomic_DNA"/>
</dbReference>
<protein>
    <recommendedName>
        <fullName evidence="1">DhaL domain-containing protein</fullName>
    </recommendedName>
</protein>
<keyword evidence="3" id="KW-1185">Reference proteome</keyword>
<proteinExistence type="predicted"/>
<dbReference type="PATRIC" id="fig|1544413.3.peg.1367"/>
<dbReference type="InterPro" id="IPR004007">
    <property type="entry name" value="DhaL_dom"/>
</dbReference>
<dbReference type="InterPro" id="IPR048394">
    <property type="entry name" value="FakA-like_M"/>
</dbReference>
<dbReference type="SMART" id="SM01121">
    <property type="entry name" value="Dak1_2"/>
    <property type="match status" value="1"/>
</dbReference>
<dbReference type="Proteomes" id="UP000050488">
    <property type="component" value="Unassembled WGS sequence"/>
</dbReference>
<dbReference type="GO" id="GO:0004371">
    <property type="term" value="F:glycerone kinase activity"/>
    <property type="evidence" value="ECO:0007669"/>
    <property type="project" value="InterPro"/>
</dbReference>
<dbReference type="AlphaFoldDB" id="A0A0Q0U3F0"/>
<dbReference type="PANTHER" id="PTHR33434:SF4">
    <property type="entry name" value="PHOSPHATASE PROTEIN"/>
    <property type="match status" value="1"/>
</dbReference>